<evidence type="ECO:0000256" key="5">
    <source>
        <dbReference type="SAM" id="MobiDB-lite"/>
    </source>
</evidence>
<evidence type="ECO:0000259" key="7">
    <source>
        <dbReference type="PROSITE" id="PS51253"/>
    </source>
</evidence>
<dbReference type="PANTHER" id="PTHR45626:SF22">
    <property type="entry name" value="DNA REPAIR PROTEIN RAD5"/>
    <property type="match status" value="1"/>
</dbReference>
<dbReference type="GO" id="GO:0008094">
    <property type="term" value="F:ATP-dependent activity, acting on DNA"/>
    <property type="evidence" value="ECO:0007669"/>
    <property type="project" value="TreeGrafter"/>
</dbReference>
<keyword evidence="3" id="KW-0067">ATP-binding</keyword>
<reference evidence="9" key="1">
    <citation type="journal article" date="2014" name="BMC Genomics">
        <title>Genome characteristics reveal the impact of lichenization on lichen-forming fungus Endocarpon pusillum Hedwig (Verrucariales, Ascomycota).</title>
        <authorList>
            <person name="Wang Y.-Y."/>
            <person name="Liu B."/>
            <person name="Zhang X.-Y."/>
            <person name="Zhou Q.-M."/>
            <person name="Zhang T."/>
            <person name="Li H."/>
            <person name="Yu Y.-F."/>
            <person name="Zhang X.-L."/>
            <person name="Hao X.-Y."/>
            <person name="Wang M."/>
            <person name="Wang L."/>
            <person name="Wei J.-C."/>
        </authorList>
    </citation>
    <scope>NUCLEOTIDE SEQUENCE [LARGE SCALE GENOMIC DNA]</scope>
    <source>
        <strain evidence="9">Z07020 / HMAS-L-300199</strain>
    </source>
</reference>
<evidence type="ECO:0000256" key="1">
    <source>
        <dbReference type="ARBA" id="ARBA00022741"/>
    </source>
</evidence>
<dbReference type="InterPro" id="IPR014001">
    <property type="entry name" value="Helicase_ATP-bd"/>
</dbReference>
<dbReference type="InterPro" id="IPR006600">
    <property type="entry name" value="HTH_CenpB_DNA-bd_dom"/>
</dbReference>
<dbReference type="GO" id="GO:0006281">
    <property type="term" value="P:DNA repair"/>
    <property type="evidence" value="ECO:0007669"/>
    <property type="project" value="TreeGrafter"/>
</dbReference>
<dbReference type="GO" id="GO:0005524">
    <property type="term" value="F:ATP binding"/>
    <property type="evidence" value="ECO:0007669"/>
    <property type="project" value="UniProtKB-KW"/>
</dbReference>
<feature type="domain" description="HTH CENPB-type" evidence="7">
    <location>
        <begin position="141"/>
        <end position="211"/>
    </location>
</feature>
<protein>
    <recommendedName>
        <fullName evidence="10">HTH CENPB-type domain-containing protein</fullName>
    </recommendedName>
</protein>
<evidence type="ECO:0000313" key="8">
    <source>
        <dbReference type="EMBL" id="ERF75135.1"/>
    </source>
</evidence>
<dbReference type="Pfam" id="PF03184">
    <property type="entry name" value="DDE_1"/>
    <property type="match status" value="1"/>
</dbReference>
<dbReference type="OrthoDB" id="4207519at2759"/>
<dbReference type="PROSITE" id="PS51253">
    <property type="entry name" value="HTH_CENPB"/>
    <property type="match status" value="1"/>
</dbReference>
<dbReference type="Proteomes" id="UP000019373">
    <property type="component" value="Unassembled WGS sequence"/>
</dbReference>
<dbReference type="eggNOG" id="KOG3105">
    <property type="taxonomic scope" value="Eukaryota"/>
</dbReference>
<evidence type="ECO:0000259" key="6">
    <source>
        <dbReference type="PROSITE" id="PS51192"/>
    </source>
</evidence>
<feature type="domain" description="Helicase ATP-binding" evidence="6">
    <location>
        <begin position="896"/>
        <end position="1083"/>
    </location>
</feature>
<dbReference type="SUPFAM" id="SSF52540">
    <property type="entry name" value="P-loop containing nucleoside triphosphate hydrolases"/>
    <property type="match status" value="1"/>
</dbReference>
<evidence type="ECO:0000256" key="4">
    <source>
        <dbReference type="ARBA" id="ARBA00023125"/>
    </source>
</evidence>
<keyword evidence="4" id="KW-0238">DNA-binding</keyword>
<dbReference type="GO" id="GO:0005634">
    <property type="term" value="C:nucleus"/>
    <property type="evidence" value="ECO:0007669"/>
    <property type="project" value="TreeGrafter"/>
</dbReference>
<dbReference type="EMBL" id="KE720818">
    <property type="protein sequence ID" value="ERF75135.1"/>
    <property type="molecule type" value="Genomic_DNA"/>
</dbReference>
<feature type="region of interest" description="Disordered" evidence="5">
    <location>
        <begin position="474"/>
        <end position="493"/>
    </location>
</feature>
<dbReference type="PROSITE" id="PS51192">
    <property type="entry name" value="HELICASE_ATP_BIND_1"/>
    <property type="match status" value="1"/>
</dbReference>
<dbReference type="Pfam" id="PF00176">
    <property type="entry name" value="SNF2-rel_dom"/>
    <property type="match status" value="1"/>
</dbReference>
<keyword evidence="9" id="KW-1185">Reference proteome</keyword>
<dbReference type="HOGENOM" id="CLU_259849_0_0_1"/>
<dbReference type="Gene3D" id="3.40.50.10810">
    <property type="entry name" value="Tandem AAA-ATPase domain"/>
    <property type="match status" value="1"/>
</dbReference>
<dbReference type="CDD" id="cd18008">
    <property type="entry name" value="DEXDc_SHPRH-like"/>
    <property type="match status" value="1"/>
</dbReference>
<proteinExistence type="predicted"/>
<dbReference type="GeneID" id="19241119"/>
<dbReference type="InterPro" id="IPR050628">
    <property type="entry name" value="SNF2_RAD54_helicase_TF"/>
</dbReference>
<dbReference type="InterPro" id="IPR000330">
    <property type="entry name" value="SNF2_N"/>
</dbReference>
<dbReference type="Pfam" id="PF03221">
    <property type="entry name" value="HTH_Tnp_Tc5"/>
    <property type="match status" value="1"/>
</dbReference>
<dbReference type="SMART" id="SM00674">
    <property type="entry name" value="CENPB"/>
    <property type="match status" value="1"/>
</dbReference>
<dbReference type="InterPro" id="IPR027417">
    <property type="entry name" value="P-loop_NTPase"/>
</dbReference>
<sequence length="1321" mass="151146">MDKLSVVKDLLAVARAMLEARMEFLYLSMPKYVKAQQIIYQALIDPLPCIVETLTPNTTKRATPQSGPISGHPQKTTLKFLTLITPPIYVQMASNQEQLIQQALNDLDIGAEKSIRKVAAKYRVSKTTVAYRRRGRNPRTQANRRTQRLSLEEEKTLIQWIRDLQRQNLCPNYPRIRSFVYEILRNRGDSRPLGKNYVSRFISRHSELRTSRSRAMDIKRLSALDPTVIESFFSEFEQLRSQYGVEIENIWNMDETGFQMGQTTSNFVAYDASIGRPVAPQPDNTQWVTIIECISYHRALKPYLIFCGKAPELHMFPAIDELPDIIWAFSLKGWTDNELGIDWLRRIFIPQRPIGKHSILILDGHDSHSTGLFQYLCLQNDIHPLYLPAHASHKLQPLDLGPFSPLKAAYGQLVQRFALTGLATLNRRVFTKLYIEARQTTFTERNIRAGWHRTGIWPLNKQKLLNDPEIRNFGRTTPEYQPPATSDGLYSTPKQSDNLRALIRQIEAKTTPQTRRAVRKLGHSAIQEHTGAQLLRTQLRELRQLALKQELTKRSKRIQKETKQRSWNLEQVRAALAPKKVHFVRKEGGEKRILPNLNEYSSSNAVEFGVVANPKLARFVGWPALWCWALVNTRTKYVRDKHALEWYVSQDFARPAEAEGLQFILHDIKIRNADAISGETAPSLVEVDGHNISSIEIRRAETVPELGQIQCTRSVKIIDRLRSEGDVSLEIYCRGRHTITAQKRKPTEARINYELLVNIYGKAYMFERVGKFFEAAKIYLQDPVCCARDVPYKNPHILAKEDDIIMTSSLESRQQLETFTAPGDIFDHLLVTDYLPEAQTPQALKTTLHSHQKQALYFMLQNERGYVTNGTLEGMWETVDGQKPEWVNRITGERRLTPPPPFSGGIVADQMGLGKTLEMISLVASDLRTSSRFDVNSTSPSHTSFRAPTPATLVVVPVSLLYTWRGQLERHLYPDSMRWHIFHGPNRELNLRNNIGFDVILTTYDVVVAEYRKIVKFSCNTSIFSTLWRRIILDEAHYVKNADALRTRAVCALQAISRWAVTGTPIQNRLTDLYSLIHFLQISPFDDRKVFDTQILRPWQTKSDVSAIYRLKLLVKFIAIRRSKALLQLPPRSDQIRRVEFSDKERNQYEALRLRIKGAAFYENTFHGRESYFHVLRWIDDLRTLCSYGAQAFESRSKGLSVHGNEKSVLLDQENLYWREEEQNLDQAGSLLEPGFLPNANPSVGASPEPDQGVQLRELDDQMPLGLPTPPRSQRLPLKPSPGLAMPPSSELQHEQDASTGLSTKIAALMTDLVANKAGKR</sequence>
<gene>
    <name evidence="8" type="ORF">EPUS_06175</name>
</gene>
<dbReference type="InterPro" id="IPR038718">
    <property type="entry name" value="SNF2-like_sf"/>
</dbReference>
<name>U1HWL2_ENDPU</name>
<evidence type="ECO:0008006" key="10">
    <source>
        <dbReference type="Google" id="ProtNLM"/>
    </source>
</evidence>
<dbReference type="InterPro" id="IPR004875">
    <property type="entry name" value="DDE_SF_endonuclease_dom"/>
</dbReference>
<dbReference type="SMART" id="SM00487">
    <property type="entry name" value="DEXDc"/>
    <property type="match status" value="1"/>
</dbReference>
<dbReference type="GO" id="GO:0003677">
    <property type="term" value="F:DNA binding"/>
    <property type="evidence" value="ECO:0007669"/>
    <property type="project" value="UniProtKB-KW"/>
</dbReference>
<dbReference type="Gene3D" id="3.30.420.10">
    <property type="entry name" value="Ribonuclease H-like superfamily/Ribonuclease H"/>
    <property type="match status" value="1"/>
</dbReference>
<accession>U1HWL2</accession>
<evidence type="ECO:0000256" key="2">
    <source>
        <dbReference type="ARBA" id="ARBA00022801"/>
    </source>
</evidence>
<organism evidence="8 9">
    <name type="scientific">Endocarpon pusillum (strain Z07020 / HMAS-L-300199)</name>
    <name type="common">Lichen-forming fungus</name>
    <dbReference type="NCBI Taxonomy" id="1263415"/>
    <lineage>
        <taxon>Eukaryota</taxon>
        <taxon>Fungi</taxon>
        <taxon>Dikarya</taxon>
        <taxon>Ascomycota</taxon>
        <taxon>Pezizomycotina</taxon>
        <taxon>Eurotiomycetes</taxon>
        <taxon>Chaetothyriomycetidae</taxon>
        <taxon>Verrucariales</taxon>
        <taxon>Verrucariaceae</taxon>
        <taxon>Endocarpon</taxon>
    </lineage>
</organism>
<dbReference type="InterPro" id="IPR036397">
    <property type="entry name" value="RNaseH_sf"/>
</dbReference>
<feature type="region of interest" description="Disordered" evidence="5">
    <location>
        <begin position="1262"/>
        <end position="1303"/>
    </location>
</feature>
<dbReference type="RefSeq" id="XP_007787482.1">
    <property type="nucleotide sequence ID" value="XM_007789292.1"/>
</dbReference>
<keyword evidence="1" id="KW-0547">Nucleotide-binding</keyword>
<dbReference type="eggNOG" id="KOG1001">
    <property type="taxonomic scope" value="Eukaryota"/>
</dbReference>
<evidence type="ECO:0000256" key="3">
    <source>
        <dbReference type="ARBA" id="ARBA00022840"/>
    </source>
</evidence>
<dbReference type="PANTHER" id="PTHR45626">
    <property type="entry name" value="TRANSCRIPTION TERMINATION FACTOR 2-RELATED"/>
    <property type="match status" value="1"/>
</dbReference>
<evidence type="ECO:0000313" key="9">
    <source>
        <dbReference type="Proteomes" id="UP000019373"/>
    </source>
</evidence>
<dbReference type="GO" id="GO:0016787">
    <property type="term" value="F:hydrolase activity"/>
    <property type="evidence" value="ECO:0007669"/>
    <property type="project" value="UniProtKB-KW"/>
</dbReference>
<keyword evidence="2" id="KW-0378">Hydrolase</keyword>